<sequence>MRKDDIFKEEAVYKIQLRLNQFGLIIYDAFFEQVIDVHTNKSRIGDSTLVSKNAKLNGAKNENQVLGNEHEQQTRIECVPALARSMNRMPATANNVNNTVTSVDIQCCNG</sequence>
<proteinExistence type="predicted"/>
<organism evidence="1 2">
    <name type="scientific">Trema orientale</name>
    <name type="common">Charcoal tree</name>
    <name type="synonym">Celtis orientalis</name>
    <dbReference type="NCBI Taxonomy" id="63057"/>
    <lineage>
        <taxon>Eukaryota</taxon>
        <taxon>Viridiplantae</taxon>
        <taxon>Streptophyta</taxon>
        <taxon>Embryophyta</taxon>
        <taxon>Tracheophyta</taxon>
        <taxon>Spermatophyta</taxon>
        <taxon>Magnoliopsida</taxon>
        <taxon>eudicotyledons</taxon>
        <taxon>Gunneridae</taxon>
        <taxon>Pentapetalae</taxon>
        <taxon>rosids</taxon>
        <taxon>fabids</taxon>
        <taxon>Rosales</taxon>
        <taxon>Cannabaceae</taxon>
        <taxon>Trema</taxon>
    </lineage>
</organism>
<name>A0A2P5FCB3_TREOI</name>
<dbReference type="AlphaFoldDB" id="A0A2P5FCB3"/>
<gene>
    <name evidence="1" type="ORF">TorRG33x02_089440</name>
</gene>
<evidence type="ECO:0000313" key="2">
    <source>
        <dbReference type="Proteomes" id="UP000237000"/>
    </source>
</evidence>
<comment type="caution">
    <text evidence="1">The sequence shown here is derived from an EMBL/GenBank/DDBJ whole genome shotgun (WGS) entry which is preliminary data.</text>
</comment>
<evidence type="ECO:0000313" key="1">
    <source>
        <dbReference type="EMBL" id="PON95422.1"/>
    </source>
</evidence>
<dbReference type="InParanoid" id="A0A2P5FCB3"/>
<keyword evidence="2" id="KW-1185">Reference proteome</keyword>
<protein>
    <submittedName>
        <fullName evidence="1">Uncharacterized protein</fullName>
    </submittedName>
</protein>
<reference evidence="2" key="1">
    <citation type="submission" date="2016-06" db="EMBL/GenBank/DDBJ databases">
        <title>Parallel loss of symbiosis genes in relatives of nitrogen-fixing non-legume Parasponia.</title>
        <authorList>
            <person name="Van Velzen R."/>
            <person name="Holmer R."/>
            <person name="Bu F."/>
            <person name="Rutten L."/>
            <person name="Van Zeijl A."/>
            <person name="Liu W."/>
            <person name="Santuari L."/>
            <person name="Cao Q."/>
            <person name="Sharma T."/>
            <person name="Shen D."/>
            <person name="Roswanjaya Y."/>
            <person name="Wardhani T."/>
            <person name="Kalhor M.S."/>
            <person name="Jansen J."/>
            <person name="Van den Hoogen J."/>
            <person name="Gungor B."/>
            <person name="Hartog M."/>
            <person name="Hontelez J."/>
            <person name="Verver J."/>
            <person name="Yang W.-C."/>
            <person name="Schijlen E."/>
            <person name="Repin R."/>
            <person name="Schilthuizen M."/>
            <person name="Schranz E."/>
            <person name="Heidstra R."/>
            <person name="Miyata K."/>
            <person name="Fedorova E."/>
            <person name="Kohlen W."/>
            <person name="Bisseling T."/>
            <person name="Smit S."/>
            <person name="Geurts R."/>
        </authorList>
    </citation>
    <scope>NUCLEOTIDE SEQUENCE [LARGE SCALE GENOMIC DNA]</scope>
    <source>
        <strain evidence="2">cv. RG33-2</strain>
    </source>
</reference>
<accession>A0A2P5FCB3</accession>
<dbReference type="Proteomes" id="UP000237000">
    <property type="component" value="Unassembled WGS sequence"/>
</dbReference>
<dbReference type="EMBL" id="JXTC01000045">
    <property type="protein sequence ID" value="PON95422.1"/>
    <property type="molecule type" value="Genomic_DNA"/>
</dbReference>